<keyword evidence="4" id="KW-1185">Reference proteome</keyword>
<protein>
    <submittedName>
        <fullName evidence="3">PEP-CTERM sorting domain-containing protein</fullName>
    </submittedName>
</protein>
<dbReference type="Gene3D" id="2.60.120.260">
    <property type="entry name" value="Galactose-binding domain-like"/>
    <property type="match status" value="1"/>
</dbReference>
<dbReference type="Pfam" id="PF07589">
    <property type="entry name" value="PEP-CTERM"/>
    <property type="match status" value="1"/>
</dbReference>
<proteinExistence type="predicted"/>
<dbReference type="RefSeq" id="WP_379775270.1">
    <property type="nucleotide sequence ID" value="NZ_JBHSMZ010000020.1"/>
</dbReference>
<sequence>MRLKLAVALASLLVSMTGHATLLTNGGAETGNLLGWTVGGVSNPRVDGGSFDPGINPRTGGYMFSGYSGAWGTLTQNVLLPGFGQMRQVAVSFWEQGLDQDIPSDDAYVSLTYRTHSGSVISSVSTATVDSHDGVWTQYQGIFDVPLLAWSVDYTMYFHRNFGLDLDSFIDDNSLTLVGGGLPIEAGDANQSADVPEPASAALVLLGLGSLALLRRRRG</sequence>
<accession>A0ABW0S6B9</accession>
<dbReference type="NCBIfam" id="TIGR02595">
    <property type="entry name" value="PEP_CTERM"/>
    <property type="match status" value="1"/>
</dbReference>
<comment type="caution">
    <text evidence="3">The sequence shown here is derived from an EMBL/GenBank/DDBJ whole genome shotgun (WGS) entry which is preliminary data.</text>
</comment>
<gene>
    <name evidence="3" type="ORF">ACFPO9_22635</name>
</gene>
<dbReference type="EMBL" id="JBHSMZ010000020">
    <property type="protein sequence ID" value="MFC5551325.1"/>
    <property type="molecule type" value="Genomic_DNA"/>
</dbReference>
<evidence type="ECO:0000256" key="1">
    <source>
        <dbReference type="SAM" id="SignalP"/>
    </source>
</evidence>
<feature type="chain" id="PRO_5046164116" evidence="1">
    <location>
        <begin position="21"/>
        <end position="219"/>
    </location>
</feature>
<organism evidence="3 4">
    <name type="scientific">Massilia aerilata</name>
    <dbReference type="NCBI Taxonomy" id="453817"/>
    <lineage>
        <taxon>Bacteria</taxon>
        <taxon>Pseudomonadati</taxon>
        <taxon>Pseudomonadota</taxon>
        <taxon>Betaproteobacteria</taxon>
        <taxon>Burkholderiales</taxon>
        <taxon>Oxalobacteraceae</taxon>
        <taxon>Telluria group</taxon>
        <taxon>Massilia</taxon>
    </lineage>
</organism>
<dbReference type="InterPro" id="IPR017756">
    <property type="entry name" value="TM_Gly-Cys-Arg_CS"/>
</dbReference>
<reference evidence="4" key="1">
    <citation type="journal article" date="2019" name="Int. J. Syst. Evol. Microbiol.">
        <title>The Global Catalogue of Microorganisms (GCM) 10K type strain sequencing project: providing services to taxonomists for standard genome sequencing and annotation.</title>
        <authorList>
            <consortium name="The Broad Institute Genomics Platform"/>
            <consortium name="The Broad Institute Genome Sequencing Center for Infectious Disease"/>
            <person name="Wu L."/>
            <person name="Ma J."/>
        </authorList>
    </citation>
    <scope>NUCLEOTIDE SEQUENCE [LARGE SCALE GENOMIC DNA]</scope>
    <source>
        <strain evidence="4">CGMCC 4.5798</strain>
    </source>
</reference>
<dbReference type="Proteomes" id="UP001596086">
    <property type="component" value="Unassembled WGS sequence"/>
</dbReference>
<dbReference type="InterPro" id="IPR013424">
    <property type="entry name" value="Ice-binding_C"/>
</dbReference>
<dbReference type="NCBIfam" id="TIGR03382">
    <property type="entry name" value="GC_trans_RRR"/>
    <property type="match status" value="1"/>
</dbReference>
<evidence type="ECO:0000313" key="4">
    <source>
        <dbReference type="Proteomes" id="UP001596086"/>
    </source>
</evidence>
<feature type="domain" description="Ice-binding protein C-terminal" evidence="2">
    <location>
        <begin position="194"/>
        <end position="218"/>
    </location>
</feature>
<evidence type="ECO:0000259" key="2">
    <source>
        <dbReference type="Pfam" id="PF07589"/>
    </source>
</evidence>
<evidence type="ECO:0000313" key="3">
    <source>
        <dbReference type="EMBL" id="MFC5551325.1"/>
    </source>
</evidence>
<keyword evidence="1" id="KW-0732">Signal</keyword>
<feature type="signal peptide" evidence="1">
    <location>
        <begin position="1"/>
        <end position="20"/>
    </location>
</feature>
<name>A0ABW0S6B9_9BURK</name>